<comment type="caution">
    <text evidence="4">The sequence shown here is derived from an EMBL/GenBank/DDBJ whole genome shotgun (WGS) entry which is preliminary data.</text>
</comment>
<organism evidence="4 5">
    <name type="scientific">Streptomyces olivaceiscleroticus</name>
    <dbReference type="NCBI Taxonomy" id="68245"/>
    <lineage>
        <taxon>Bacteria</taxon>
        <taxon>Bacillati</taxon>
        <taxon>Actinomycetota</taxon>
        <taxon>Actinomycetes</taxon>
        <taxon>Kitasatosporales</taxon>
        <taxon>Streptomycetaceae</taxon>
        <taxon>Streptomyces</taxon>
    </lineage>
</organism>
<evidence type="ECO:0000256" key="1">
    <source>
        <dbReference type="ARBA" id="ARBA00023125"/>
    </source>
</evidence>
<dbReference type="SMART" id="SM00421">
    <property type="entry name" value="HTH_LUXR"/>
    <property type="match status" value="1"/>
</dbReference>
<dbReference type="Gene3D" id="1.10.10.10">
    <property type="entry name" value="Winged helix-like DNA-binding domain superfamily/Winged helix DNA-binding domain"/>
    <property type="match status" value="1"/>
</dbReference>
<keyword evidence="5" id="KW-1185">Reference proteome</keyword>
<dbReference type="InterPro" id="IPR039420">
    <property type="entry name" value="WalR-like"/>
</dbReference>
<keyword evidence="1" id="KW-0238">DNA-binding</keyword>
<dbReference type="RefSeq" id="WP_346099946.1">
    <property type="nucleotide sequence ID" value="NZ_BAAABY010000058.1"/>
</dbReference>
<name>A0ABN1BIH6_9ACTN</name>
<dbReference type="Pfam" id="PF00196">
    <property type="entry name" value="GerE"/>
    <property type="match status" value="1"/>
</dbReference>
<sequence>MTGSQTARSPLRIHGRDTELSTAHTLMSSLAHGTGGALVCAAGPGLGRTAFLERAVQEFRPGRALLVRATAADGARPYGGVRALVHAVTGARPPAGRGRAPERDDLLMSLRSAAADRPLLLCVDDVHLWDAPTRTELGRCARLLRTSPAPVGLLLSVADHRAHDPALAGLPRLRLGPLDGPAAAALLADLTDGRAAPAVRDALARAADGNPRLLRELAAGLTPQQLAGLAPLPRPLADPATLLRAYGARPAELPPDTRRFLLLAAAAHEHHPDGPGADAALVLRAATAAGLGDTAPEPAEAAGLVRIEDERVHFAGAPLRRALYEGAPLARRRAAHALLASASEGDHGRPLPHLVHRALAADGPAPALAARLAGAAQAEGTYLSHEERAVALAVAARLTEDDTERAARLTEAADHARLAGRHAHARELLAPVRALPAALPVRGRAELVHGLLSLRDGPVADAREELLLAAALLGPHDPAATLTARLAATEAAWAMGDAAAYVEALGDAPDEKPDEKEEGDAGGGVFGRLPEDYRTGMAAVLSGRLDAGVGPLRRLLARTDQAAAPEVLLRAGVAALVVGDLAAACRVNARALASARALGRTTLVPQALEHLAYGELRAGRHPRARVHAEEGLRIAYRTGQRNIAAHQHAILALVASVEGDTDALTAHASAAGAVAAPHGLVQVLTLTGWALARADLGAGRVDEAAARLGPLVRPGPRQGHFAVRMLAVPCYAEAAVQAGAPDAARAAVEEFAVWADLGVDPAAPAQLARCRALLAGAGAGGGRVAAADAYYEEARARHEDTVNDFERARTLLLHGKWLRRRRRPGPARGLLRDALVAFEGCGARAWTEQARAELRATGDAPAGAEPPAPGRPGPLAELTPQQLRIARCVAEGATNREVALRLSVSPRTVDHHLRNVFAVLGVRSRLELARLVDRAGGSAAPR</sequence>
<dbReference type="CDD" id="cd06170">
    <property type="entry name" value="LuxR_C_like"/>
    <property type="match status" value="1"/>
</dbReference>
<dbReference type="PANTHER" id="PTHR43214:SF42">
    <property type="entry name" value="TRANSCRIPTIONAL REGULATORY PROTEIN DESR"/>
    <property type="match status" value="1"/>
</dbReference>
<evidence type="ECO:0000313" key="5">
    <source>
        <dbReference type="Proteomes" id="UP001500909"/>
    </source>
</evidence>
<evidence type="ECO:0000313" key="4">
    <source>
        <dbReference type="EMBL" id="GAA0497447.1"/>
    </source>
</evidence>
<protein>
    <submittedName>
        <fullName evidence="4">Helix-turn-helix transcriptional regulator</fullName>
    </submittedName>
</protein>
<proteinExistence type="predicted"/>
<dbReference type="Gene3D" id="1.25.40.10">
    <property type="entry name" value="Tetratricopeptide repeat domain"/>
    <property type="match status" value="1"/>
</dbReference>
<feature type="domain" description="HTH luxR-type" evidence="3">
    <location>
        <begin position="871"/>
        <end position="936"/>
    </location>
</feature>
<gene>
    <name evidence="4" type="ORF">GCM10010361_73760</name>
</gene>
<dbReference type="PROSITE" id="PS50043">
    <property type="entry name" value="HTH_LUXR_2"/>
    <property type="match status" value="1"/>
</dbReference>
<evidence type="ECO:0000259" key="3">
    <source>
        <dbReference type="PROSITE" id="PS50043"/>
    </source>
</evidence>
<dbReference type="InterPro" id="IPR016032">
    <property type="entry name" value="Sig_transdc_resp-reg_C-effctor"/>
</dbReference>
<dbReference type="PANTHER" id="PTHR43214">
    <property type="entry name" value="TWO-COMPONENT RESPONSE REGULATOR"/>
    <property type="match status" value="1"/>
</dbReference>
<feature type="region of interest" description="Disordered" evidence="2">
    <location>
        <begin position="508"/>
        <end position="528"/>
    </location>
</feature>
<accession>A0ABN1BIH6</accession>
<evidence type="ECO:0000256" key="2">
    <source>
        <dbReference type="SAM" id="MobiDB-lite"/>
    </source>
</evidence>
<dbReference type="InterPro" id="IPR011990">
    <property type="entry name" value="TPR-like_helical_dom_sf"/>
</dbReference>
<feature type="region of interest" description="Disordered" evidence="2">
    <location>
        <begin position="854"/>
        <end position="876"/>
    </location>
</feature>
<dbReference type="InterPro" id="IPR036388">
    <property type="entry name" value="WH-like_DNA-bd_sf"/>
</dbReference>
<dbReference type="EMBL" id="BAAABY010000058">
    <property type="protein sequence ID" value="GAA0497447.1"/>
    <property type="molecule type" value="Genomic_DNA"/>
</dbReference>
<dbReference type="PRINTS" id="PR00038">
    <property type="entry name" value="HTHLUXR"/>
</dbReference>
<dbReference type="Proteomes" id="UP001500909">
    <property type="component" value="Unassembled WGS sequence"/>
</dbReference>
<reference evidence="4 5" key="1">
    <citation type="journal article" date="2019" name="Int. J. Syst. Evol. Microbiol.">
        <title>The Global Catalogue of Microorganisms (GCM) 10K type strain sequencing project: providing services to taxonomists for standard genome sequencing and annotation.</title>
        <authorList>
            <consortium name="The Broad Institute Genomics Platform"/>
            <consortium name="The Broad Institute Genome Sequencing Center for Infectious Disease"/>
            <person name="Wu L."/>
            <person name="Ma J."/>
        </authorList>
    </citation>
    <scope>NUCLEOTIDE SEQUENCE [LARGE SCALE GENOMIC DNA]</scope>
    <source>
        <strain evidence="4 5">JCM 4805</strain>
    </source>
</reference>
<dbReference type="InterPro" id="IPR000792">
    <property type="entry name" value="Tscrpt_reg_LuxR_C"/>
</dbReference>
<dbReference type="SUPFAM" id="SSF46894">
    <property type="entry name" value="C-terminal effector domain of the bipartite response regulators"/>
    <property type="match status" value="1"/>
</dbReference>